<keyword evidence="5 7" id="KW-0411">Iron-sulfur</keyword>
<comment type="similarity">
    <text evidence="7">Belongs to the IspG family.</text>
</comment>
<dbReference type="AlphaFoldDB" id="A0A1G1W6L6"/>
<keyword evidence="1 7" id="KW-0004">4Fe-4S</keyword>
<dbReference type="EMBL" id="MHCQ01000043">
    <property type="protein sequence ID" value="OGY23342.1"/>
    <property type="molecule type" value="Genomic_DNA"/>
</dbReference>
<feature type="domain" description="IspG C-terminal" evidence="9">
    <location>
        <begin position="262"/>
        <end position="349"/>
    </location>
</feature>
<evidence type="ECO:0000259" key="9">
    <source>
        <dbReference type="Pfam" id="PF26540"/>
    </source>
</evidence>
<dbReference type="GO" id="GO:0019288">
    <property type="term" value="P:isopentenyl diphosphate biosynthetic process, methylerythritol 4-phosphate pathway"/>
    <property type="evidence" value="ECO:0007669"/>
    <property type="project" value="UniProtKB-UniRule"/>
</dbReference>
<evidence type="ECO:0000313" key="10">
    <source>
        <dbReference type="EMBL" id="OGY23342.1"/>
    </source>
</evidence>
<dbReference type="UniPathway" id="UPA00056">
    <property type="reaction ID" value="UER00096"/>
</dbReference>
<feature type="binding site" evidence="7">
    <location>
        <position position="307"/>
    </location>
    <ligand>
        <name>[4Fe-4S] cluster</name>
        <dbReference type="ChEBI" id="CHEBI:49883"/>
    </ligand>
</feature>
<keyword evidence="2 7" id="KW-0479">Metal-binding</keyword>
<dbReference type="NCBIfam" id="TIGR00612">
    <property type="entry name" value="ispG_gcpE"/>
    <property type="match status" value="1"/>
</dbReference>
<keyword evidence="6 7" id="KW-0414">Isoprene biosynthesis</keyword>
<feature type="binding site" evidence="7">
    <location>
        <position position="265"/>
    </location>
    <ligand>
        <name>[4Fe-4S] cluster</name>
        <dbReference type="ChEBI" id="CHEBI:49883"/>
    </ligand>
</feature>
<feature type="binding site" evidence="7">
    <location>
        <position position="268"/>
    </location>
    <ligand>
        <name>[4Fe-4S] cluster</name>
        <dbReference type="ChEBI" id="CHEBI:49883"/>
    </ligand>
</feature>
<keyword evidence="4 7" id="KW-0408">Iron</keyword>
<dbReference type="InterPro" id="IPR045854">
    <property type="entry name" value="NO2/SO3_Rdtase_4Fe4S_sf"/>
</dbReference>
<dbReference type="GO" id="GO:0005506">
    <property type="term" value="F:iron ion binding"/>
    <property type="evidence" value="ECO:0007669"/>
    <property type="project" value="InterPro"/>
</dbReference>
<dbReference type="InterPro" id="IPR004588">
    <property type="entry name" value="IspG_bac-typ"/>
</dbReference>
<protein>
    <recommendedName>
        <fullName evidence="7">4-hydroxy-3-methylbut-2-en-1-yl diphosphate synthase (flavodoxin)</fullName>
        <ecNumber evidence="7">1.17.7.3</ecNumber>
    </recommendedName>
    <alternativeName>
        <fullName evidence="7">1-hydroxy-2-methyl-2-(E)-butenyl 4-diphosphate synthase</fullName>
    </alternativeName>
</protein>
<evidence type="ECO:0000256" key="1">
    <source>
        <dbReference type="ARBA" id="ARBA00022485"/>
    </source>
</evidence>
<feature type="domain" description="IspG TIM-barrel" evidence="8">
    <location>
        <begin position="8"/>
        <end position="246"/>
    </location>
</feature>
<dbReference type="InterPro" id="IPR016425">
    <property type="entry name" value="IspG_bac"/>
</dbReference>
<dbReference type="FunFam" id="3.20.20.20:FF:000001">
    <property type="entry name" value="4-hydroxy-3-methylbut-2-en-1-yl diphosphate synthase (flavodoxin)"/>
    <property type="match status" value="1"/>
</dbReference>
<comment type="function">
    <text evidence="7">Converts 2C-methyl-D-erythritol 2,4-cyclodiphosphate (ME-2,4cPP) into 1-hydroxy-2-methyl-2-(E)-butenyl 4-diphosphate.</text>
</comment>
<accession>A0A1G1W6L6</accession>
<dbReference type="GO" id="GO:0141197">
    <property type="term" value="F:4-hydroxy-3-methylbut-2-enyl-diphosphate synthase activity (flavodoxin)"/>
    <property type="evidence" value="ECO:0007669"/>
    <property type="project" value="UniProtKB-EC"/>
</dbReference>
<dbReference type="NCBIfam" id="NF001540">
    <property type="entry name" value="PRK00366.1"/>
    <property type="match status" value="1"/>
</dbReference>
<evidence type="ECO:0000256" key="3">
    <source>
        <dbReference type="ARBA" id="ARBA00023002"/>
    </source>
</evidence>
<dbReference type="EC" id="1.17.7.3" evidence="7"/>
<dbReference type="Proteomes" id="UP000177103">
    <property type="component" value="Unassembled WGS sequence"/>
</dbReference>
<evidence type="ECO:0000259" key="8">
    <source>
        <dbReference type="Pfam" id="PF04551"/>
    </source>
</evidence>
<evidence type="ECO:0000313" key="11">
    <source>
        <dbReference type="Proteomes" id="UP000177103"/>
    </source>
</evidence>
<dbReference type="PANTHER" id="PTHR30454:SF0">
    <property type="entry name" value="4-HYDROXY-3-METHYLBUT-2-EN-1-YL DIPHOSPHATE SYNTHASE (FERREDOXIN), CHLOROPLASTIC"/>
    <property type="match status" value="1"/>
</dbReference>
<evidence type="ECO:0000256" key="6">
    <source>
        <dbReference type="ARBA" id="ARBA00023229"/>
    </source>
</evidence>
<dbReference type="SUPFAM" id="SSF56014">
    <property type="entry name" value="Nitrite and sulphite reductase 4Fe-4S domain-like"/>
    <property type="match status" value="1"/>
</dbReference>
<comment type="cofactor">
    <cofactor evidence="7">
        <name>[4Fe-4S] cluster</name>
        <dbReference type="ChEBI" id="CHEBI:49883"/>
    </cofactor>
    <text evidence="7">Binds 1 [4Fe-4S] cluster.</text>
</comment>
<dbReference type="Pfam" id="PF26540">
    <property type="entry name" value="GcpE_C"/>
    <property type="match status" value="1"/>
</dbReference>
<dbReference type="PIRSF" id="PIRSF004640">
    <property type="entry name" value="IspG"/>
    <property type="match status" value="1"/>
</dbReference>
<dbReference type="Gene3D" id="3.20.20.20">
    <property type="entry name" value="Dihydropteroate synthase-like"/>
    <property type="match status" value="1"/>
</dbReference>
<evidence type="ECO:0000256" key="7">
    <source>
        <dbReference type="HAMAP-Rule" id="MF_00159"/>
    </source>
</evidence>
<dbReference type="InterPro" id="IPR011005">
    <property type="entry name" value="Dihydropteroate_synth-like_sf"/>
</dbReference>
<dbReference type="SUPFAM" id="SSF51717">
    <property type="entry name" value="Dihydropteroate synthetase-like"/>
    <property type="match status" value="1"/>
</dbReference>
<dbReference type="GO" id="GO:0046429">
    <property type="term" value="F:4-hydroxy-3-methylbut-2-en-1-yl diphosphate synthase activity (ferredoxin)"/>
    <property type="evidence" value="ECO:0007669"/>
    <property type="project" value="UniProtKB-UniRule"/>
</dbReference>
<keyword evidence="3 7" id="KW-0560">Oxidoreductase</keyword>
<gene>
    <name evidence="7" type="primary">ispG</name>
    <name evidence="10" type="ORF">A2Y57_00030</name>
</gene>
<dbReference type="PANTHER" id="PTHR30454">
    <property type="entry name" value="4-HYDROXY-3-METHYLBUT-2-EN-1-YL DIPHOSPHATE SYNTHASE"/>
    <property type="match status" value="1"/>
</dbReference>
<comment type="caution">
    <text evidence="10">The sequence shown here is derived from an EMBL/GenBank/DDBJ whole genome shotgun (WGS) entry which is preliminary data.</text>
</comment>
<dbReference type="GO" id="GO:0016114">
    <property type="term" value="P:terpenoid biosynthetic process"/>
    <property type="evidence" value="ECO:0007669"/>
    <property type="project" value="InterPro"/>
</dbReference>
<dbReference type="InterPro" id="IPR058578">
    <property type="entry name" value="IspG_TIM"/>
</dbReference>
<feature type="binding site" evidence="7">
    <location>
        <position position="300"/>
    </location>
    <ligand>
        <name>[4Fe-4S] cluster</name>
        <dbReference type="ChEBI" id="CHEBI:49883"/>
    </ligand>
</feature>
<dbReference type="InterPro" id="IPR058579">
    <property type="entry name" value="IspG_C"/>
</dbReference>
<proteinExistence type="inferred from homology"/>
<comment type="pathway">
    <text evidence="7">Isoprenoid biosynthesis; isopentenyl diphosphate biosynthesis via DXP pathway; isopentenyl diphosphate from 1-deoxy-D-xylulose 5-phosphate: step 5/6.</text>
</comment>
<dbReference type="GO" id="GO:0051539">
    <property type="term" value="F:4 iron, 4 sulfur cluster binding"/>
    <property type="evidence" value="ECO:0007669"/>
    <property type="project" value="UniProtKB-UniRule"/>
</dbReference>
<evidence type="ECO:0000256" key="4">
    <source>
        <dbReference type="ARBA" id="ARBA00023004"/>
    </source>
</evidence>
<reference evidence="10 11" key="1">
    <citation type="journal article" date="2016" name="Nat. Commun.">
        <title>Thousands of microbial genomes shed light on interconnected biogeochemical processes in an aquifer system.</title>
        <authorList>
            <person name="Anantharaman K."/>
            <person name="Brown C.T."/>
            <person name="Hug L.A."/>
            <person name="Sharon I."/>
            <person name="Castelle C.J."/>
            <person name="Probst A.J."/>
            <person name="Thomas B.C."/>
            <person name="Singh A."/>
            <person name="Wilkins M.J."/>
            <person name="Karaoz U."/>
            <person name="Brodie E.L."/>
            <person name="Williams K.H."/>
            <person name="Hubbard S.S."/>
            <person name="Banfield J.F."/>
        </authorList>
    </citation>
    <scope>NUCLEOTIDE SEQUENCE [LARGE SCALE GENOMIC DNA]</scope>
</reference>
<organism evidence="10 11">
    <name type="scientific">Candidatus Woykebacteria bacterium RBG_13_40_7b</name>
    <dbReference type="NCBI Taxonomy" id="1802594"/>
    <lineage>
        <taxon>Bacteria</taxon>
        <taxon>Candidatus Woykeibacteriota</taxon>
    </lineage>
</organism>
<dbReference type="Pfam" id="PF04551">
    <property type="entry name" value="GcpE"/>
    <property type="match status" value="1"/>
</dbReference>
<comment type="catalytic activity">
    <reaction evidence="7">
        <text>(2E)-4-hydroxy-3-methylbut-2-enyl diphosphate + oxidized [flavodoxin] + H2O + 2 H(+) = 2-C-methyl-D-erythritol 2,4-cyclic diphosphate + reduced [flavodoxin]</text>
        <dbReference type="Rhea" id="RHEA:43604"/>
        <dbReference type="Rhea" id="RHEA-COMP:10622"/>
        <dbReference type="Rhea" id="RHEA-COMP:10623"/>
        <dbReference type="ChEBI" id="CHEBI:15377"/>
        <dbReference type="ChEBI" id="CHEBI:15378"/>
        <dbReference type="ChEBI" id="CHEBI:57618"/>
        <dbReference type="ChEBI" id="CHEBI:58210"/>
        <dbReference type="ChEBI" id="CHEBI:58483"/>
        <dbReference type="ChEBI" id="CHEBI:128753"/>
        <dbReference type="EC" id="1.17.7.3"/>
    </reaction>
</comment>
<sequence length="354" mass="38325">MIKRRQAKIVNIGGVKIGGHYPIAVQSMCNTDTRDVTATVRQIHALEDTGCEIVRVAVPDMQAAEAVSEIKKRIHIPLVVDIHFQYLLALECAKRGADKLRINPGNIGSVENTKTVVKEAKKRKIPIRIGINSGSIEKELLEKYGYPTPEAAVESALNHIKILESLDFDDIVVAIKFSDTGKMIEANRLLAKKITYPLHLGVTEAGPPKIGSIKSAIGIGSLLYDGIGDTIRVSLTGDSVEEVKVGFEILKDLGIRSHGPMLTSCPTCGRTEVDLVKLAGKVEDILKEVKKPIKVAVMGCAVNGPGEARESDIAVVGGKKMGAIFVKGKVVATLPEKELLQRLLKEIDKFEVKT</sequence>
<dbReference type="Gene3D" id="3.30.413.10">
    <property type="entry name" value="Sulfite Reductase Hemoprotein, domain 1"/>
    <property type="match status" value="1"/>
</dbReference>
<dbReference type="HAMAP" id="MF_00159">
    <property type="entry name" value="IspG"/>
    <property type="match status" value="1"/>
</dbReference>
<evidence type="ECO:0000256" key="2">
    <source>
        <dbReference type="ARBA" id="ARBA00022723"/>
    </source>
</evidence>
<evidence type="ECO:0000256" key="5">
    <source>
        <dbReference type="ARBA" id="ARBA00023014"/>
    </source>
</evidence>
<name>A0A1G1W6L6_9BACT</name>